<keyword evidence="4" id="KW-1185">Reference proteome</keyword>
<feature type="domain" description="NERD" evidence="2">
    <location>
        <begin position="26"/>
        <end position="142"/>
    </location>
</feature>
<accession>A0ABT9SPW4</accession>
<dbReference type="EMBL" id="JAUSRL010000006">
    <property type="protein sequence ID" value="MDP9961447.1"/>
    <property type="molecule type" value="Genomic_DNA"/>
</dbReference>
<dbReference type="RefSeq" id="WP_306845595.1">
    <property type="nucleotide sequence ID" value="NZ_JAUSRL010000006.1"/>
</dbReference>
<sequence>MDISFLIIFLLGILFLLIKYYTPKIKGYIGERKVSETLKRLNNEKYTVLNNIELNIKGSTSQIDHIIVSDYGIFVIETKNYKGWILGYEKDRYWVQVIYKYRRKFYNPVLQNQGHIYALKHVLKNYKYLRYYSIVAFTKRATLKTKTYTDVVYTNKLVKTIKKYDSAYINEQTKDEIVATILTARTNNRNQDKKIIANANIYKNGSCPNCGGNLIKRNGKHGFFWGCANFPKCKYTRNEKQSFY</sequence>
<dbReference type="SUPFAM" id="SSF57783">
    <property type="entry name" value="Zinc beta-ribbon"/>
    <property type="match status" value="1"/>
</dbReference>
<organism evidence="3 4">
    <name type="scientific">Chryseobacterium lathyri</name>
    <dbReference type="NCBI Taxonomy" id="395933"/>
    <lineage>
        <taxon>Bacteria</taxon>
        <taxon>Pseudomonadati</taxon>
        <taxon>Bacteroidota</taxon>
        <taxon>Flavobacteriia</taxon>
        <taxon>Flavobacteriales</taxon>
        <taxon>Weeksellaceae</taxon>
        <taxon>Chryseobacterium group</taxon>
        <taxon>Chryseobacterium</taxon>
    </lineage>
</organism>
<evidence type="ECO:0000259" key="2">
    <source>
        <dbReference type="PROSITE" id="PS50965"/>
    </source>
</evidence>
<keyword evidence="1" id="KW-0472">Membrane</keyword>
<proteinExistence type="predicted"/>
<dbReference type="InterPro" id="IPR011528">
    <property type="entry name" value="NERD"/>
</dbReference>
<comment type="caution">
    <text evidence="3">The sequence shown here is derived from an EMBL/GenBank/DDBJ whole genome shotgun (WGS) entry which is preliminary data.</text>
</comment>
<keyword evidence="1" id="KW-1133">Transmembrane helix</keyword>
<feature type="transmembrane region" description="Helical" evidence="1">
    <location>
        <begin position="6"/>
        <end position="22"/>
    </location>
</feature>
<protein>
    <recommendedName>
        <fullName evidence="2">NERD domain-containing protein</fullName>
    </recommendedName>
</protein>
<dbReference type="Pfam" id="PF01396">
    <property type="entry name" value="Zn_ribbon_Top1"/>
    <property type="match status" value="1"/>
</dbReference>
<dbReference type="Proteomes" id="UP001235513">
    <property type="component" value="Unassembled WGS sequence"/>
</dbReference>
<keyword evidence="1" id="KW-0812">Transmembrane</keyword>
<dbReference type="Gene3D" id="3.30.65.10">
    <property type="entry name" value="Bacterial Topoisomerase I, domain 1"/>
    <property type="match status" value="1"/>
</dbReference>
<name>A0ABT9SPW4_9FLAO</name>
<dbReference type="Pfam" id="PF08378">
    <property type="entry name" value="NERD"/>
    <property type="match status" value="1"/>
</dbReference>
<gene>
    <name evidence="3" type="ORF">J2T04_003358</name>
</gene>
<dbReference type="InterPro" id="IPR013498">
    <property type="entry name" value="Topo_IA_Znf"/>
</dbReference>
<dbReference type="PROSITE" id="PS50965">
    <property type="entry name" value="NERD"/>
    <property type="match status" value="1"/>
</dbReference>
<evidence type="ECO:0000313" key="4">
    <source>
        <dbReference type="Proteomes" id="UP001235513"/>
    </source>
</evidence>
<reference evidence="3 4" key="1">
    <citation type="submission" date="2023-07" db="EMBL/GenBank/DDBJ databases">
        <title>Sorghum-associated microbial communities from plants grown in Nebraska, USA.</title>
        <authorList>
            <person name="Schachtman D."/>
        </authorList>
    </citation>
    <scope>NUCLEOTIDE SEQUENCE [LARGE SCALE GENOMIC DNA]</scope>
    <source>
        <strain evidence="3 4">CC351</strain>
    </source>
</reference>
<evidence type="ECO:0000313" key="3">
    <source>
        <dbReference type="EMBL" id="MDP9961447.1"/>
    </source>
</evidence>
<evidence type="ECO:0000256" key="1">
    <source>
        <dbReference type="SAM" id="Phobius"/>
    </source>
</evidence>